<feature type="transmembrane region" description="Helical" evidence="1">
    <location>
        <begin position="6"/>
        <end position="23"/>
    </location>
</feature>
<dbReference type="Proteomes" id="UP000594535">
    <property type="component" value="Chromosome"/>
</dbReference>
<proteinExistence type="predicted"/>
<reference evidence="3 5" key="2">
    <citation type="journal article" date="2020" name="Microb. Genom.">
        <title>Analysis of complete Campylobacter concisus genomes identifies genomospecies features, secretion systems and novel plasmids and their association with severe ulcerative colitis.</title>
        <authorList>
            <person name="Liu F."/>
            <person name="Chen S."/>
            <person name="Luu L.D.W."/>
            <person name="Lee S.A."/>
            <person name="Tay A.C.Y."/>
            <person name="Wu R."/>
            <person name="Riordan S.M."/>
            <person name="Lan R."/>
            <person name="Liu L."/>
            <person name="Zhang L."/>
        </authorList>
    </citation>
    <scope>NUCLEOTIDE SEQUENCE [LARGE SCALE GENOMIC DNA]</scope>
    <source>
        <strain evidence="3 5">H9O-S2</strain>
    </source>
</reference>
<evidence type="ECO:0000313" key="4">
    <source>
        <dbReference type="Proteomes" id="UP000195893"/>
    </source>
</evidence>
<reference evidence="2 4" key="1">
    <citation type="submission" date="2017-04" db="EMBL/GenBank/DDBJ databases">
        <title>Complete genome of Campylobacter concisus ATCC 33237T and draft genomes for an additional eight well characterized C. concisus strains.</title>
        <authorList>
            <person name="Cornelius A.J."/>
            <person name="Miller W.G."/>
            <person name="Lastovica A.J."/>
            <person name="On S.L."/>
            <person name="French N.P."/>
            <person name="Vandenberg O."/>
            <person name="Biggs P.J."/>
        </authorList>
    </citation>
    <scope>NUCLEOTIDE SEQUENCE [LARGE SCALE GENOMIC DNA]</scope>
    <source>
        <strain evidence="2 4">Lasto127.99</strain>
    </source>
</reference>
<sequence length="37" mass="4031">MDATLAIVGLILVAFTLDVFYFSHKTPKSKGPKGQVH</sequence>
<evidence type="ECO:0000313" key="3">
    <source>
        <dbReference type="EMBL" id="QPI06504.1"/>
    </source>
</evidence>
<accession>A0A1Y5NF21</accession>
<dbReference type="EMBL" id="CP049232">
    <property type="protein sequence ID" value="QPI06504.1"/>
    <property type="molecule type" value="Genomic_DNA"/>
</dbReference>
<dbReference type="EMBL" id="NDYQ01000001">
    <property type="protein sequence ID" value="OUT19466.1"/>
    <property type="molecule type" value="Genomic_DNA"/>
</dbReference>
<keyword evidence="2" id="KW-0378">Hydrolase</keyword>
<evidence type="ECO:0000256" key="1">
    <source>
        <dbReference type="SAM" id="Phobius"/>
    </source>
</evidence>
<organism evidence="2 4">
    <name type="scientific">Campylobacter concisus</name>
    <dbReference type="NCBI Taxonomy" id="199"/>
    <lineage>
        <taxon>Bacteria</taxon>
        <taxon>Pseudomonadati</taxon>
        <taxon>Campylobacterota</taxon>
        <taxon>Epsilonproteobacteria</taxon>
        <taxon>Campylobacterales</taxon>
        <taxon>Campylobacteraceae</taxon>
        <taxon>Campylobacter</taxon>
    </lineage>
</organism>
<gene>
    <name evidence="2" type="ORF">B9N60_00670</name>
    <name evidence="3" type="ORF">G5B96_03855</name>
</gene>
<evidence type="ECO:0000313" key="2">
    <source>
        <dbReference type="EMBL" id="OUT19466.1"/>
    </source>
</evidence>
<keyword evidence="1" id="KW-0472">Membrane</keyword>
<dbReference type="AlphaFoldDB" id="A0A1Y5NF21"/>
<dbReference type="GO" id="GO:0016787">
    <property type="term" value="F:hydrolase activity"/>
    <property type="evidence" value="ECO:0007669"/>
    <property type="project" value="UniProtKB-KW"/>
</dbReference>
<keyword evidence="1" id="KW-0812">Transmembrane</keyword>
<dbReference type="Proteomes" id="UP000195893">
    <property type="component" value="Unassembled WGS sequence"/>
</dbReference>
<keyword evidence="1" id="KW-1133">Transmembrane helix</keyword>
<protein>
    <submittedName>
        <fullName evidence="2">Phosphohydrolase</fullName>
    </submittedName>
</protein>
<name>A0A1Y5NF21_9BACT</name>
<evidence type="ECO:0000313" key="5">
    <source>
        <dbReference type="Proteomes" id="UP000594535"/>
    </source>
</evidence>